<dbReference type="Proteomes" id="UP000266183">
    <property type="component" value="Chromosome"/>
</dbReference>
<dbReference type="Pfam" id="PF07609">
    <property type="entry name" value="DUF1572"/>
    <property type="match status" value="1"/>
</dbReference>
<dbReference type="KEGG" id="chk:D4L85_04935"/>
<dbReference type="InterPro" id="IPR034660">
    <property type="entry name" value="DinB/YfiT-like"/>
</dbReference>
<name>A0A385SGA9_9BACT</name>
<proteinExistence type="predicted"/>
<gene>
    <name evidence="1" type="ORF">D4L85_04935</name>
</gene>
<dbReference type="AlphaFoldDB" id="A0A385SGA9"/>
<dbReference type="Gene3D" id="1.20.120.450">
    <property type="entry name" value="dinb family like domain"/>
    <property type="match status" value="1"/>
</dbReference>
<sequence length="149" mass="17187">MVMLSNVLASFYERDLRKLIEEIKLFKSDDNLWKTHGSIKNSSGNLALHIIGGSNYLFGTILAQTGYVRDRDQEFIRKGVPREDLVAQLEELIPLINKTMNGLTPEQLEAEYPLVFDGAKRSKSYLFVQLLTHLNYHLGQVNYLRRMLE</sequence>
<dbReference type="SUPFAM" id="SSF109854">
    <property type="entry name" value="DinB/YfiT-like putative metalloenzymes"/>
    <property type="match status" value="1"/>
</dbReference>
<protein>
    <submittedName>
        <fullName evidence="1">DUF1572 domain-containing protein</fullName>
    </submittedName>
</protein>
<dbReference type="EMBL" id="CP032382">
    <property type="protein sequence ID" value="AYB29964.1"/>
    <property type="molecule type" value="Genomic_DNA"/>
</dbReference>
<evidence type="ECO:0000313" key="2">
    <source>
        <dbReference type="Proteomes" id="UP000266183"/>
    </source>
</evidence>
<dbReference type="InterPro" id="IPR011466">
    <property type="entry name" value="DUF1572"/>
</dbReference>
<keyword evidence="2" id="KW-1185">Reference proteome</keyword>
<accession>A0A385SGA9</accession>
<organism evidence="1 2">
    <name type="scientific">Chryseolinea soli</name>
    <dbReference type="NCBI Taxonomy" id="2321403"/>
    <lineage>
        <taxon>Bacteria</taxon>
        <taxon>Pseudomonadati</taxon>
        <taxon>Bacteroidota</taxon>
        <taxon>Cytophagia</taxon>
        <taxon>Cytophagales</taxon>
        <taxon>Fulvivirgaceae</taxon>
        <taxon>Chryseolinea</taxon>
    </lineage>
</organism>
<evidence type="ECO:0000313" key="1">
    <source>
        <dbReference type="EMBL" id="AYB29964.1"/>
    </source>
</evidence>
<reference evidence="2" key="1">
    <citation type="submission" date="2018-09" db="EMBL/GenBank/DDBJ databases">
        <title>Chryseolinea sp. KIS68-18 isolated from soil.</title>
        <authorList>
            <person name="Weon H.-Y."/>
            <person name="Kwon S.-W."/>
            <person name="Lee S.A."/>
        </authorList>
    </citation>
    <scope>NUCLEOTIDE SEQUENCE [LARGE SCALE GENOMIC DNA]</scope>
    <source>
        <strain evidence="2">KIS68-18</strain>
    </source>
</reference>